<evidence type="ECO:0000256" key="18">
    <source>
        <dbReference type="ARBA" id="ARBA00048679"/>
    </source>
</evidence>
<dbReference type="Pfam" id="PF11721">
    <property type="entry name" value="Malectin"/>
    <property type="match status" value="1"/>
</dbReference>
<name>A0A6P5RGZ9_PRUAV</name>
<reference evidence="22" key="1">
    <citation type="submission" date="2025-08" db="UniProtKB">
        <authorList>
            <consortium name="RefSeq"/>
        </authorList>
    </citation>
    <scope>IDENTIFICATION</scope>
</reference>
<dbReference type="EC" id="2.7.11.1" evidence="2"/>
<proteinExistence type="predicted"/>
<evidence type="ECO:0000256" key="10">
    <source>
        <dbReference type="ARBA" id="ARBA00022741"/>
    </source>
</evidence>
<evidence type="ECO:0000256" key="8">
    <source>
        <dbReference type="ARBA" id="ARBA00022729"/>
    </source>
</evidence>
<evidence type="ECO:0000256" key="12">
    <source>
        <dbReference type="ARBA" id="ARBA00022840"/>
    </source>
</evidence>
<dbReference type="PROSITE" id="PS50011">
    <property type="entry name" value="PROTEIN_KINASE_DOM"/>
    <property type="match status" value="1"/>
</dbReference>
<keyword evidence="6" id="KW-0808">Transferase</keyword>
<dbReference type="Gene3D" id="2.60.120.430">
    <property type="entry name" value="Galactose-binding lectin"/>
    <property type="match status" value="1"/>
</dbReference>
<evidence type="ECO:0000256" key="5">
    <source>
        <dbReference type="ARBA" id="ARBA00022614"/>
    </source>
</evidence>
<evidence type="ECO:0000313" key="21">
    <source>
        <dbReference type="Proteomes" id="UP000515124"/>
    </source>
</evidence>
<feature type="binding site" evidence="19">
    <location>
        <position position="479"/>
    </location>
    <ligand>
        <name>ATP</name>
        <dbReference type="ChEBI" id="CHEBI:30616"/>
    </ligand>
</feature>
<sequence length="734" mass="82996">MSEFSISGNYMSGRFPADFFKKWTEIRYLSILGNNFEGSLPAELFNYSRLEYLTISDVANSGFQFPRFANLNNIYTLILRNCSITGEIPEYIGKMSNLKYLDLSFNNLIGRIPQSMKGLNLIQYLSLAKNKLNDTIPAWVGAVKTRLDLSYNNFSKVSFIVHKQDHLNLFSCCSSSTDPDQLFVDPKKRMHTHCPGRKSKSRSLFINCGGEGVNFGGKYYEADNSTSLNYISPSKTWAYSLSGDFLSPESNSSNFIQTQSCGIHDAESDLYLNARVAPVFLSYYAFCLHKGKYNVTLHFAEIVFREKESYSILKRRVFDVYIQDERKLMNFDIAKEAKGPDEPQIRYFEADVNDSVLKISFYWAGKGSRGDWPALNGPLISAISITPVPQSSALKKALIITLPSSVVVLLLLLAFMWKMGWLGKRELREIQIGQDKHVSLQELIGATRNFSSKMEIGRGHFGRVYKAELEGGQTTVAVKRLSTHSKENIEELLNEFYTLKSLRHENLVQLLDGYFGKGLHLLIYEYMPNLSIADAFFGLKSRLKFNWENRFNICLGIARGLDHLHEHPRLKMVHRDIKAENILLDGALNAKISDFGMASLYTEEEQLMIIKVEAPNGHMAPEYAIQGFVTSKVDVYSFGVVILEIVSGKKNAGYKFNHESEYLLDMAYVASKNGSLMDLVDKNLSGIYDAKQAITILTLAVMCTNISPTLRPRMADVPWLVAYVPKLILLLPQT</sequence>
<evidence type="ECO:0000313" key="22">
    <source>
        <dbReference type="RefSeq" id="XP_021800091.1"/>
    </source>
</evidence>
<dbReference type="SUPFAM" id="SSF52058">
    <property type="entry name" value="L domain-like"/>
    <property type="match status" value="1"/>
</dbReference>
<comment type="catalytic activity">
    <reaction evidence="17">
        <text>L-threonyl-[protein] + ATP = O-phospho-L-threonyl-[protein] + ADP + H(+)</text>
        <dbReference type="Rhea" id="RHEA:46608"/>
        <dbReference type="Rhea" id="RHEA-COMP:11060"/>
        <dbReference type="Rhea" id="RHEA-COMP:11605"/>
        <dbReference type="ChEBI" id="CHEBI:15378"/>
        <dbReference type="ChEBI" id="CHEBI:30013"/>
        <dbReference type="ChEBI" id="CHEBI:30616"/>
        <dbReference type="ChEBI" id="CHEBI:61977"/>
        <dbReference type="ChEBI" id="CHEBI:456216"/>
        <dbReference type="EC" id="2.7.11.1"/>
    </reaction>
</comment>
<evidence type="ECO:0000256" key="2">
    <source>
        <dbReference type="ARBA" id="ARBA00012513"/>
    </source>
</evidence>
<keyword evidence="7" id="KW-0812">Transmembrane</keyword>
<dbReference type="PROSITE" id="PS00107">
    <property type="entry name" value="PROTEIN_KINASE_ATP"/>
    <property type="match status" value="1"/>
</dbReference>
<evidence type="ECO:0000256" key="14">
    <source>
        <dbReference type="ARBA" id="ARBA00023136"/>
    </source>
</evidence>
<dbReference type="PANTHER" id="PTHR48006:SF48">
    <property type="entry name" value="PROTEIN KINASE DOMAIN-CONTAINING PROTEIN"/>
    <property type="match status" value="1"/>
</dbReference>
<dbReference type="RefSeq" id="XP_021800091.1">
    <property type="nucleotide sequence ID" value="XM_021944399.1"/>
</dbReference>
<evidence type="ECO:0000256" key="6">
    <source>
        <dbReference type="ARBA" id="ARBA00022679"/>
    </source>
</evidence>
<keyword evidence="13" id="KW-1133">Transmembrane helix</keyword>
<dbReference type="SUPFAM" id="SSF56112">
    <property type="entry name" value="Protein kinase-like (PK-like)"/>
    <property type="match status" value="1"/>
</dbReference>
<dbReference type="InterPro" id="IPR017441">
    <property type="entry name" value="Protein_kinase_ATP_BS"/>
</dbReference>
<keyword evidence="16" id="KW-0325">Glycoprotein</keyword>
<evidence type="ECO:0000256" key="11">
    <source>
        <dbReference type="ARBA" id="ARBA00022777"/>
    </source>
</evidence>
<organism evidence="21 22">
    <name type="scientific">Prunus avium</name>
    <name type="common">Cherry</name>
    <name type="synonym">Cerasus avium</name>
    <dbReference type="NCBI Taxonomy" id="42229"/>
    <lineage>
        <taxon>Eukaryota</taxon>
        <taxon>Viridiplantae</taxon>
        <taxon>Streptophyta</taxon>
        <taxon>Embryophyta</taxon>
        <taxon>Tracheophyta</taxon>
        <taxon>Spermatophyta</taxon>
        <taxon>Magnoliopsida</taxon>
        <taxon>eudicotyledons</taxon>
        <taxon>Gunneridae</taxon>
        <taxon>Pentapetalae</taxon>
        <taxon>rosids</taxon>
        <taxon>fabids</taxon>
        <taxon>Rosales</taxon>
        <taxon>Rosaceae</taxon>
        <taxon>Amygdaloideae</taxon>
        <taxon>Amygdaleae</taxon>
        <taxon>Prunus</taxon>
    </lineage>
</organism>
<dbReference type="Pfam" id="PF13855">
    <property type="entry name" value="LRR_8"/>
    <property type="match status" value="1"/>
</dbReference>
<dbReference type="Gene3D" id="1.10.510.10">
    <property type="entry name" value="Transferase(Phosphotransferase) domain 1"/>
    <property type="match status" value="1"/>
</dbReference>
<dbReference type="InterPro" id="IPR008271">
    <property type="entry name" value="Ser/Thr_kinase_AS"/>
</dbReference>
<dbReference type="KEGG" id="pavi:110744428"/>
<dbReference type="InterPro" id="IPR000719">
    <property type="entry name" value="Prot_kinase_dom"/>
</dbReference>
<dbReference type="InterPro" id="IPR011009">
    <property type="entry name" value="Kinase-like_dom_sf"/>
</dbReference>
<accession>A0A6P5RGZ9</accession>
<keyword evidence="15" id="KW-0675">Receptor</keyword>
<dbReference type="Gene3D" id="3.80.10.10">
    <property type="entry name" value="Ribonuclease Inhibitor"/>
    <property type="match status" value="1"/>
</dbReference>
<evidence type="ECO:0000256" key="9">
    <source>
        <dbReference type="ARBA" id="ARBA00022737"/>
    </source>
</evidence>
<dbReference type="PROSITE" id="PS00108">
    <property type="entry name" value="PROTEIN_KINASE_ST"/>
    <property type="match status" value="1"/>
</dbReference>
<dbReference type="GO" id="GO:0004674">
    <property type="term" value="F:protein serine/threonine kinase activity"/>
    <property type="evidence" value="ECO:0007669"/>
    <property type="project" value="UniProtKB-KW"/>
</dbReference>
<dbReference type="FunFam" id="3.80.10.10:FF:000041">
    <property type="entry name" value="LRR receptor-like serine/threonine-protein kinase ERECTA"/>
    <property type="match status" value="1"/>
</dbReference>
<gene>
    <name evidence="22" type="primary">LOC110744428</name>
</gene>
<evidence type="ECO:0000256" key="7">
    <source>
        <dbReference type="ARBA" id="ARBA00022692"/>
    </source>
</evidence>
<comment type="subcellular location">
    <subcellularLocation>
        <location evidence="1">Membrane</location>
        <topology evidence="1">Single-pass type I membrane protein</topology>
    </subcellularLocation>
</comment>
<keyword evidence="10 19" id="KW-0547">Nucleotide-binding</keyword>
<dbReference type="InterPro" id="IPR032675">
    <property type="entry name" value="LRR_dom_sf"/>
</dbReference>
<evidence type="ECO:0000256" key="17">
    <source>
        <dbReference type="ARBA" id="ARBA00047899"/>
    </source>
</evidence>
<keyword evidence="8" id="KW-0732">Signal</keyword>
<evidence type="ECO:0000256" key="15">
    <source>
        <dbReference type="ARBA" id="ARBA00023170"/>
    </source>
</evidence>
<dbReference type="InterPro" id="IPR021720">
    <property type="entry name" value="Malectin_dom"/>
</dbReference>
<dbReference type="GeneID" id="110744428"/>
<protein>
    <recommendedName>
        <fullName evidence="2">non-specific serine/threonine protein kinase</fullName>
        <ecNumber evidence="2">2.7.11.1</ecNumber>
    </recommendedName>
</protein>
<evidence type="ECO:0000256" key="16">
    <source>
        <dbReference type="ARBA" id="ARBA00023180"/>
    </source>
</evidence>
<feature type="domain" description="Protein kinase" evidence="20">
    <location>
        <begin position="450"/>
        <end position="727"/>
    </location>
</feature>
<dbReference type="FunFam" id="1.10.510.10:FF:001023">
    <property type="entry name" value="Os07g0541700 protein"/>
    <property type="match status" value="1"/>
</dbReference>
<dbReference type="PANTHER" id="PTHR48006">
    <property type="entry name" value="LEUCINE-RICH REPEAT-CONTAINING PROTEIN DDB_G0281931-RELATED"/>
    <property type="match status" value="1"/>
</dbReference>
<dbReference type="Pfam" id="PF07714">
    <property type="entry name" value="PK_Tyr_Ser-Thr"/>
    <property type="match status" value="1"/>
</dbReference>
<dbReference type="InterPro" id="IPR001611">
    <property type="entry name" value="Leu-rich_rpt"/>
</dbReference>
<dbReference type="SMART" id="SM00220">
    <property type="entry name" value="S_TKc"/>
    <property type="match status" value="1"/>
</dbReference>
<dbReference type="InterPro" id="IPR051824">
    <property type="entry name" value="LRR_Rcpt-Like_S/T_Kinase"/>
</dbReference>
<dbReference type="GO" id="GO:0016020">
    <property type="term" value="C:membrane"/>
    <property type="evidence" value="ECO:0007669"/>
    <property type="project" value="UniProtKB-SubCell"/>
</dbReference>
<keyword evidence="4" id="KW-0597">Phosphoprotein</keyword>
<evidence type="ECO:0000259" key="20">
    <source>
        <dbReference type="PROSITE" id="PS50011"/>
    </source>
</evidence>
<dbReference type="AlphaFoldDB" id="A0A6P5RGZ9"/>
<keyword evidence="11" id="KW-0418">Kinase</keyword>
<dbReference type="InterPro" id="IPR001245">
    <property type="entry name" value="Ser-Thr/Tyr_kinase_cat_dom"/>
</dbReference>
<evidence type="ECO:0000256" key="4">
    <source>
        <dbReference type="ARBA" id="ARBA00022553"/>
    </source>
</evidence>
<keyword evidence="9" id="KW-0677">Repeat</keyword>
<keyword evidence="12 19" id="KW-0067">ATP-binding</keyword>
<keyword evidence="3" id="KW-0723">Serine/threonine-protein kinase</keyword>
<keyword evidence="21" id="KW-1185">Reference proteome</keyword>
<comment type="catalytic activity">
    <reaction evidence="18">
        <text>L-seryl-[protein] + ATP = O-phospho-L-seryl-[protein] + ADP + H(+)</text>
        <dbReference type="Rhea" id="RHEA:17989"/>
        <dbReference type="Rhea" id="RHEA-COMP:9863"/>
        <dbReference type="Rhea" id="RHEA-COMP:11604"/>
        <dbReference type="ChEBI" id="CHEBI:15378"/>
        <dbReference type="ChEBI" id="CHEBI:29999"/>
        <dbReference type="ChEBI" id="CHEBI:30616"/>
        <dbReference type="ChEBI" id="CHEBI:83421"/>
        <dbReference type="ChEBI" id="CHEBI:456216"/>
        <dbReference type="EC" id="2.7.11.1"/>
    </reaction>
</comment>
<dbReference type="GO" id="GO:0005524">
    <property type="term" value="F:ATP binding"/>
    <property type="evidence" value="ECO:0007669"/>
    <property type="project" value="UniProtKB-UniRule"/>
</dbReference>
<evidence type="ECO:0000256" key="13">
    <source>
        <dbReference type="ARBA" id="ARBA00022989"/>
    </source>
</evidence>
<evidence type="ECO:0000256" key="1">
    <source>
        <dbReference type="ARBA" id="ARBA00004479"/>
    </source>
</evidence>
<evidence type="ECO:0000256" key="3">
    <source>
        <dbReference type="ARBA" id="ARBA00022527"/>
    </source>
</evidence>
<keyword evidence="14" id="KW-0472">Membrane</keyword>
<dbReference type="Gene3D" id="3.30.200.20">
    <property type="entry name" value="Phosphorylase Kinase, domain 1"/>
    <property type="match status" value="1"/>
</dbReference>
<evidence type="ECO:0000256" key="19">
    <source>
        <dbReference type="PROSITE-ProRule" id="PRU10141"/>
    </source>
</evidence>
<dbReference type="Proteomes" id="UP000515124">
    <property type="component" value="Unplaced"/>
</dbReference>
<keyword evidence="5" id="KW-0433">Leucine-rich repeat</keyword>